<dbReference type="InterPro" id="IPR013783">
    <property type="entry name" value="Ig-like_fold"/>
</dbReference>
<evidence type="ECO:0000259" key="10">
    <source>
        <dbReference type="PROSITE" id="PS50234"/>
    </source>
</evidence>
<dbReference type="SMART" id="SM00409">
    <property type="entry name" value="IG"/>
    <property type="match status" value="9"/>
</dbReference>
<evidence type="ECO:0000256" key="9">
    <source>
        <dbReference type="SAM" id="Phobius"/>
    </source>
</evidence>
<dbReference type="Gene3D" id="2.60.40.10">
    <property type="entry name" value="Immunoglobulins"/>
    <property type="match status" value="9"/>
</dbReference>
<evidence type="ECO:0000256" key="3">
    <source>
        <dbReference type="ARBA" id="ARBA00022525"/>
    </source>
</evidence>
<feature type="transmembrane region" description="Helical" evidence="9">
    <location>
        <begin position="12"/>
        <end position="38"/>
    </location>
</feature>
<dbReference type="EMBL" id="JBEDNZ010000014">
    <property type="protein sequence ID" value="KAL0829865.1"/>
    <property type="molecule type" value="Genomic_DNA"/>
</dbReference>
<dbReference type="Pfam" id="PF07679">
    <property type="entry name" value="I-set"/>
    <property type="match status" value="5"/>
</dbReference>
<evidence type="ECO:0000259" key="11">
    <source>
        <dbReference type="PROSITE" id="PS50835"/>
    </source>
</evidence>
<dbReference type="CDD" id="cd00198">
    <property type="entry name" value="vWFA"/>
    <property type="match status" value="1"/>
</dbReference>
<feature type="domain" description="VWFA" evidence="10">
    <location>
        <begin position="49"/>
        <end position="231"/>
    </location>
</feature>
<dbReference type="Pfam" id="PF13927">
    <property type="entry name" value="Ig_3"/>
    <property type="match status" value="3"/>
</dbReference>
<dbReference type="InterPro" id="IPR056861">
    <property type="entry name" value="HMCN1-like_VWA"/>
</dbReference>
<dbReference type="Gene3D" id="3.40.50.410">
    <property type="entry name" value="von Willebrand factor, type A domain"/>
    <property type="match status" value="1"/>
</dbReference>
<feature type="domain" description="Ig-like" evidence="11">
    <location>
        <begin position="547"/>
        <end position="626"/>
    </location>
</feature>
<dbReference type="InterPro" id="IPR003598">
    <property type="entry name" value="Ig_sub2"/>
</dbReference>
<dbReference type="InterPro" id="IPR007110">
    <property type="entry name" value="Ig-like_dom"/>
</dbReference>
<dbReference type="SMART" id="SM00408">
    <property type="entry name" value="IGc2"/>
    <property type="match status" value="9"/>
</dbReference>
<dbReference type="SUPFAM" id="SSF48726">
    <property type="entry name" value="Immunoglobulin"/>
    <property type="match status" value="8"/>
</dbReference>
<organism evidence="12 13">
    <name type="scientific">Loxostege sticticalis</name>
    <name type="common">Beet webworm moth</name>
    <dbReference type="NCBI Taxonomy" id="481309"/>
    <lineage>
        <taxon>Eukaryota</taxon>
        <taxon>Metazoa</taxon>
        <taxon>Ecdysozoa</taxon>
        <taxon>Arthropoda</taxon>
        <taxon>Hexapoda</taxon>
        <taxon>Insecta</taxon>
        <taxon>Pterygota</taxon>
        <taxon>Neoptera</taxon>
        <taxon>Endopterygota</taxon>
        <taxon>Lepidoptera</taxon>
        <taxon>Glossata</taxon>
        <taxon>Ditrysia</taxon>
        <taxon>Pyraloidea</taxon>
        <taxon>Crambidae</taxon>
        <taxon>Pyraustinae</taxon>
        <taxon>Loxostege</taxon>
    </lineage>
</organism>
<dbReference type="InterPro" id="IPR013098">
    <property type="entry name" value="Ig_I-set"/>
</dbReference>
<evidence type="ECO:0000256" key="4">
    <source>
        <dbReference type="ARBA" id="ARBA00022729"/>
    </source>
</evidence>
<evidence type="ECO:0000256" key="6">
    <source>
        <dbReference type="ARBA" id="ARBA00023157"/>
    </source>
</evidence>
<evidence type="ECO:0000256" key="7">
    <source>
        <dbReference type="ARBA" id="ARBA00023180"/>
    </source>
</evidence>
<keyword evidence="9" id="KW-1133">Transmembrane helix</keyword>
<dbReference type="InterPro" id="IPR003006">
    <property type="entry name" value="Ig/MHC_CS"/>
</dbReference>
<dbReference type="PANTHER" id="PTHR11640">
    <property type="entry name" value="NEPHRIN"/>
    <property type="match status" value="1"/>
</dbReference>
<evidence type="ECO:0000256" key="1">
    <source>
        <dbReference type="ARBA" id="ARBA00004479"/>
    </source>
</evidence>
<dbReference type="GO" id="GO:0032991">
    <property type="term" value="C:protein-containing complex"/>
    <property type="evidence" value="ECO:0007669"/>
    <property type="project" value="UniProtKB-ARBA"/>
</dbReference>
<keyword evidence="7" id="KW-0325">Glycoprotein</keyword>
<dbReference type="Proteomes" id="UP001549921">
    <property type="component" value="Unassembled WGS sequence"/>
</dbReference>
<dbReference type="PROSITE" id="PS50234">
    <property type="entry name" value="VWFA"/>
    <property type="match status" value="1"/>
</dbReference>
<feature type="domain" description="Ig-like" evidence="11">
    <location>
        <begin position="429"/>
        <end position="534"/>
    </location>
</feature>
<comment type="subcellular location">
    <subcellularLocation>
        <location evidence="1">Membrane</location>
        <topology evidence="1">Single-pass type I membrane protein</topology>
    </subcellularLocation>
    <subcellularLocation>
        <location evidence="2">Secreted</location>
    </subcellularLocation>
</comment>
<name>A0ABD0SVZ7_LOXSC</name>
<evidence type="ECO:0008006" key="14">
    <source>
        <dbReference type="Google" id="ProtNLM"/>
    </source>
</evidence>
<dbReference type="PROSITE" id="PS00290">
    <property type="entry name" value="IG_MHC"/>
    <property type="match status" value="1"/>
</dbReference>
<dbReference type="GO" id="GO:0016020">
    <property type="term" value="C:membrane"/>
    <property type="evidence" value="ECO:0007669"/>
    <property type="project" value="UniProtKB-SubCell"/>
</dbReference>
<feature type="domain" description="Ig-like" evidence="11">
    <location>
        <begin position="1103"/>
        <end position="1188"/>
    </location>
</feature>
<sequence>MFDYFKYNSVAIGARACIVISFVMMSLKIIVYLLVAYIRLVTGQMEKSSLTFVIDDTLSMQNEINQVKDRVYNIFDAVKKSEDSPIEDFILVTFNDKPNQTYFLTRTKDRNVFKSNLAKIKAHGGGNCPESSLSGIKRGLQESRNGSFLYVFTDDVAEEGRTMLDEVQNLAIRKTTQVFFILTVNSEFCREIETKPNYQYYIDLAKATSGSVYLMDKKGVKEILKDVSDRIKSRKTQVLIENLPPGYGNSVTIPIDAALKDTTLTAIGTNPEIKNITAPDGSTANSTTIVDLPGSKVIKVSDPMVGNYTAEVGSETETDFKVDATTTINFKYGFSPLEPITMADTVPMPIRDVKSHISVQIFSNESFIPSEIILKDDSNIQIQNIPLKLHDAKENIYITDKVLPPEGLFKIVVNGYHEKSGSNITRNSPTFIEVQKNFETPKDMSPALEIDKGNSINVKYNSTLKLVCKVEAFPKPDITWKDEDGNILPTKVLAYNLPYSYMAELVIEKVTMNKTLKCSATNEIGGISRNIKVETERTQYLDILDEPKDTNIVYKNSDQIYCKVDALPPATITWFKNDVKVRSDEFVETSDAGVLTIKQMMPHLVGDYSCAATNGLESIYLRFKLSITGTEPSTSVIGPSTVNAEYNKPLFLRCQVKGYPKPKILWIDDTTGEEIRSAPVAVPTPYDYGQVMQMEKVNKNATYKCVAENDNGNHSSAVKVVTIQKVHFNIIEAPKDTTIKYKEGRQIFCKIDAYPSANIQWKFKGKAITNSDHYEISSDGSSLRVRDMQPHLEGTYSCRVDHKNTHSRKTLKFKLSIGGTVQPEIDKSANDIIKIKEWSTVDIDCRIIKGTPPPTIIWGFEQNGDDKFRKIETLSTSVHLEKVTRYDSGAYRCTASNMKGSDYHDVYVNVEFPPTIEKAEKQVDSKAGDETMLKCIVHGNPTPTVVWNLNGVNISASSGEYEIFRDNSLRFPASLSNDGKFTCTATNEHGTAKIETQVDYYSEIEFEIPDATNISTYVGEREKLKCEAHGYPPPTITWSFSSSEAKPSEEPQILTAKKSRPNELVLRLRNTNQDGHYTCTASNKKSTKMMTFSVDVKEQAHIERDTESTKPIKAVKGDLVRILCRAKGKPKPSVTWIRNGYNIPTGHDSYSLDTDGALLIHGITEGGEFTCQADNGLMAPARSSFQVDYEDYPRRTKKITTYNLKLGKPALVECPIPHTLVDLLRWFRDTEQLVTGELKFNRVSFRDAGVYTCRVSHRITVKSESHSVVINVVR</sequence>
<feature type="domain" description="Ig-like" evidence="11">
    <location>
        <begin position="1009"/>
        <end position="1091"/>
    </location>
</feature>
<reference evidence="12 13" key="1">
    <citation type="submission" date="2024-06" db="EMBL/GenBank/DDBJ databases">
        <title>A chromosome-level genome assembly of beet webworm, Loxostege sticticalis.</title>
        <authorList>
            <person name="Zhang Y."/>
        </authorList>
    </citation>
    <scope>NUCLEOTIDE SEQUENCE [LARGE SCALE GENOMIC DNA]</scope>
    <source>
        <strain evidence="12">AQ028</strain>
        <tissue evidence="12">Male pupae</tissue>
    </source>
</reference>
<evidence type="ECO:0000313" key="12">
    <source>
        <dbReference type="EMBL" id="KAL0829865.1"/>
    </source>
</evidence>
<feature type="domain" description="Ig-like" evidence="11">
    <location>
        <begin position="1193"/>
        <end position="1269"/>
    </location>
</feature>
<gene>
    <name evidence="12" type="ORF">ABMA28_003346</name>
</gene>
<evidence type="ECO:0000256" key="8">
    <source>
        <dbReference type="ARBA" id="ARBA00023319"/>
    </source>
</evidence>
<dbReference type="InterPro" id="IPR002035">
    <property type="entry name" value="VWF_A"/>
</dbReference>
<evidence type="ECO:0000256" key="5">
    <source>
        <dbReference type="ARBA" id="ARBA00023136"/>
    </source>
</evidence>
<accession>A0ABD0SVZ7</accession>
<keyword evidence="8" id="KW-0393">Immunoglobulin domain</keyword>
<dbReference type="CDD" id="cd00096">
    <property type="entry name" value="Ig"/>
    <property type="match status" value="4"/>
</dbReference>
<feature type="domain" description="Ig-like" evidence="11">
    <location>
        <begin position="734"/>
        <end position="816"/>
    </location>
</feature>
<keyword evidence="6" id="KW-1015">Disulfide bond</keyword>
<feature type="domain" description="Ig-like" evidence="11">
    <location>
        <begin position="632"/>
        <end position="722"/>
    </location>
</feature>
<keyword evidence="3" id="KW-0964">Secreted</keyword>
<feature type="domain" description="Ig-like" evidence="11">
    <location>
        <begin position="914"/>
        <end position="999"/>
    </location>
</feature>
<dbReference type="InterPro" id="IPR036465">
    <property type="entry name" value="vWFA_dom_sf"/>
</dbReference>
<evidence type="ECO:0000256" key="2">
    <source>
        <dbReference type="ARBA" id="ARBA00004613"/>
    </source>
</evidence>
<proteinExistence type="predicted"/>
<feature type="domain" description="Ig-like" evidence="11">
    <location>
        <begin position="823"/>
        <end position="909"/>
    </location>
</feature>
<dbReference type="SUPFAM" id="SSF53300">
    <property type="entry name" value="vWA-like"/>
    <property type="match status" value="1"/>
</dbReference>
<dbReference type="AlphaFoldDB" id="A0ABD0SVZ7"/>
<dbReference type="InterPro" id="IPR036179">
    <property type="entry name" value="Ig-like_dom_sf"/>
</dbReference>
<comment type="caution">
    <text evidence="12">The sequence shown here is derived from an EMBL/GenBank/DDBJ whole genome shotgun (WGS) entry which is preliminary data.</text>
</comment>
<keyword evidence="4" id="KW-0732">Signal</keyword>
<evidence type="ECO:0000313" key="13">
    <source>
        <dbReference type="Proteomes" id="UP001549921"/>
    </source>
</evidence>
<dbReference type="InterPro" id="IPR051275">
    <property type="entry name" value="Cell_adhesion_signaling"/>
</dbReference>
<protein>
    <recommendedName>
        <fullName evidence="14">Hemicentin-1-like</fullName>
    </recommendedName>
</protein>
<dbReference type="Pfam" id="PF25106">
    <property type="entry name" value="VWA_4"/>
    <property type="match status" value="1"/>
</dbReference>
<keyword evidence="9" id="KW-0812">Transmembrane</keyword>
<keyword evidence="5 9" id="KW-0472">Membrane</keyword>
<dbReference type="PROSITE" id="PS50835">
    <property type="entry name" value="IG_LIKE"/>
    <property type="match status" value="9"/>
</dbReference>
<dbReference type="PANTHER" id="PTHR11640:SF31">
    <property type="entry name" value="IRREGULAR CHIASM C-ROUGHEST PROTEIN-RELATED"/>
    <property type="match status" value="1"/>
</dbReference>
<dbReference type="InterPro" id="IPR003599">
    <property type="entry name" value="Ig_sub"/>
</dbReference>